<dbReference type="EMBL" id="CP003843">
    <property type="protein sequence ID" value="AFS82778.1"/>
    <property type="molecule type" value="Genomic_DNA"/>
</dbReference>
<dbReference type="GeneID" id="13696769"/>
<accession>K0B9B5</accession>
<dbReference type="eggNOG" id="arCOG01824">
    <property type="taxonomic scope" value="Archaea"/>
</dbReference>
<dbReference type="OrthoDB" id="379206at2157"/>
<dbReference type="RefSeq" id="WP_014965149.1">
    <property type="nucleotide sequence ID" value="NC_018656.1"/>
</dbReference>
<evidence type="ECO:0000313" key="2">
    <source>
        <dbReference type="EMBL" id="AFS82778.1"/>
    </source>
</evidence>
<evidence type="ECO:0000256" key="1">
    <source>
        <dbReference type="SAM" id="Phobius"/>
    </source>
</evidence>
<evidence type="ECO:0000313" key="3">
    <source>
        <dbReference type="Proteomes" id="UP000006100"/>
    </source>
</evidence>
<dbReference type="KEGG" id="nir:NSED_04870"/>
<sequence>MNLKQARKRRALATVITSAIMMTAVTVMGGAGVVWSQTSLNSQQIEMNDTVDDYLNKINESMMFEYVYCNSDPCETIIVVITNVGNLGVDISEIKFYDKVSGFSKVQSLSKGQIMPDGSISVVVDDTSFQFYDVLDVSASTTRGNIIQTQIHT</sequence>
<keyword evidence="1" id="KW-1133">Transmembrane helix</keyword>
<reference evidence="2 3" key="1">
    <citation type="journal article" date="2012" name="J. Bacteriol.">
        <title>Draft Genome Sequence of an Ammonia-Oxidizing Archaeon, "Candidatus Nitrosopumilus sediminis" AR2, from Svalbard in the Arctic Circle.</title>
        <authorList>
            <person name="Park S.J."/>
            <person name="Kim J.G."/>
            <person name="Jung M.Y."/>
            <person name="Kim S.J."/>
            <person name="Cha I.T."/>
            <person name="Ghai R."/>
            <person name="Martin-Cuadrado A.B."/>
            <person name="Rodriguez-Valera F."/>
            <person name="Rhee S.K."/>
        </authorList>
    </citation>
    <scope>NUCLEOTIDE SEQUENCE [LARGE SCALE GENOMIC DNA]</scope>
    <source>
        <strain evidence="2 3">AR2</strain>
    </source>
</reference>
<dbReference type="HOGENOM" id="CLU_1709034_0_0_2"/>
<keyword evidence="1" id="KW-0812">Transmembrane</keyword>
<proteinExistence type="predicted"/>
<keyword evidence="3" id="KW-1185">Reference proteome</keyword>
<dbReference type="PATRIC" id="fig|1229909.8.peg.1060"/>
<organism evidence="2 3">
    <name type="scientific">Candidatus Nitrosopumilus sediminis</name>
    <dbReference type="NCBI Taxonomy" id="1229909"/>
    <lineage>
        <taxon>Archaea</taxon>
        <taxon>Nitrososphaerota</taxon>
        <taxon>Nitrososphaeria</taxon>
        <taxon>Nitrosopumilales</taxon>
        <taxon>Nitrosopumilaceae</taxon>
        <taxon>Nitrosopumilus</taxon>
    </lineage>
</organism>
<gene>
    <name evidence="2" type="ORF">NSED_04870</name>
</gene>
<dbReference type="STRING" id="1229909.NSED_04870"/>
<dbReference type="Proteomes" id="UP000006100">
    <property type="component" value="Chromosome"/>
</dbReference>
<protein>
    <submittedName>
        <fullName evidence="2">Uncharacterized protein</fullName>
    </submittedName>
</protein>
<keyword evidence="1" id="KW-0472">Membrane</keyword>
<dbReference type="AlphaFoldDB" id="K0B9B5"/>
<feature type="transmembrane region" description="Helical" evidence="1">
    <location>
        <begin position="12"/>
        <end position="35"/>
    </location>
</feature>
<name>K0B9B5_9ARCH</name>